<evidence type="ECO:0000313" key="9">
    <source>
        <dbReference type="Proteomes" id="UP000800035"/>
    </source>
</evidence>
<dbReference type="EMBL" id="ML976981">
    <property type="protein sequence ID" value="KAF1961457.1"/>
    <property type="molecule type" value="Genomic_DNA"/>
</dbReference>
<feature type="domain" description="C3H1-type" evidence="7">
    <location>
        <begin position="620"/>
        <end position="648"/>
    </location>
</feature>
<dbReference type="PROSITE" id="PS50103">
    <property type="entry name" value="ZF_C3H1"/>
    <property type="match status" value="4"/>
</dbReference>
<dbReference type="CDD" id="cd18966">
    <property type="entry name" value="chromodomain"/>
    <property type="match status" value="1"/>
</dbReference>
<dbReference type="GO" id="GO:0008270">
    <property type="term" value="F:zinc ion binding"/>
    <property type="evidence" value="ECO:0007669"/>
    <property type="project" value="UniProtKB-KW"/>
</dbReference>
<proteinExistence type="predicted"/>
<evidence type="ECO:0000259" key="7">
    <source>
        <dbReference type="PROSITE" id="PS50103"/>
    </source>
</evidence>
<protein>
    <recommendedName>
        <fullName evidence="10">Chromo domain-containing protein</fullName>
    </recommendedName>
</protein>
<evidence type="ECO:0000256" key="3">
    <source>
        <dbReference type="ARBA" id="ARBA00023242"/>
    </source>
</evidence>
<keyword evidence="4" id="KW-0479">Metal-binding</keyword>
<dbReference type="Pfam" id="PF00385">
    <property type="entry name" value="Chromo"/>
    <property type="match status" value="1"/>
</dbReference>
<dbReference type="Gene3D" id="4.10.1000.10">
    <property type="entry name" value="Zinc finger, CCCH-type"/>
    <property type="match status" value="1"/>
</dbReference>
<feature type="compositionally biased region" description="Polar residues" evidence="5">
    <location>
        <begin position="284"/>
        <end position="295"/>
    </location>
</feature>
<dbReference type="PANTHER" id="PTHR22812">
    <property type="entry name" value="CHROMOBOX PROTEIN"/>
    <property type="match status" value="1"/>
</dbReference>
<dbReference type="InterPro" id="IPR051219">
    <property type="entry name" value="Heterochromatin_chromo-domain"/>
</dbReference>
<dbReference type="AlphaFoldDB" id="A0A6A5UK48"/>
<sequence>MDLEQYDREYETDEVSVTSTVEDGDEGGVFDVEAIISEHVSDTGKQYLIKWAGYPIHCCTWEPPENFAETNLMHVWKNKKLNMGDDAFDEMVRHNHEKFNEACLRAEAAKVRRQEKRAKKRKKLARTKRARIPPIESDSEDDVPLRPTYKRRQSEVASKSREQSAEKSPLFVSSTSKHMARKPPIEQSSSEEMSDDDFDTSQDSLLEELEMNEKRTKKKKKIRKGQSEPRATNASEKEKAPRITTENARRGTSDAALPVQGRTSDLPATTLTKTKDNEKARPITQVSTKGSSNTAGKAAPPTVRRPSTTSEPPAQPKASMATGPKPLNPIKIVNKPKIAPREWEKKGDKLFTTLHYRANALKRSRTEGTPDPTALDFVNGKPVGKPPPKTLDARSRASVTDNPYGRRESGLRVQAEEEDPPQPSQNLSELQRYEVGKIPMACFDWKSANSCKFSAQNCRFMHRDKDPSTGKDYPVTDWRGTVPPKYMDPPQTCWYWLRGDSGCVNSAETCLFAHENTGTLPNMEGKGLEKIDSTEMPRTLMLKGAKGQHNSRRTCWWWMRSPRGCKKPAGQCKFAHENTGVVASLDVNSPPEIVDPNEPPAFMANQHRPSFPTPRRETVDPGRLTCFFWNEGTCKNTEEACSFAHCFTGTVADPPRGFSLPAGWKPHYRGIEESVVSPTAHTRAPQPGNPQHRSLDIPRQPYHDDEMIDASTFEQPLEVADVASKEEQHDIPPVPLPDESFKKKMEAVCRLNFEDMFTYNGSDDAEAILERRAFLFYHPTDHAEELEMMTRWLLTHRVEVFNFWSEGSWEQFQKETRDDGRTGVIMAHPDFVHYAEIRRFADVLRRKVRLWSVGYQPATEYDPEISTSSPEYRFDRIEIFPHGGIIYITDDVFEKKPQVALKIIEVFFAKIEKCRQVTGPIDPHKCVDDGCLLWRLAVRPDFMRALFTKAEEDSADVSETDPDLIARIKLYELLSASRYVEQDETSEPMIYRPDDYFPIMSERGCFMDDLYYPPSVDPTNLSTSETSSLPKPHDFANTKMVEYYGGMLLDHRQYYRQYFVIHTEPDGVMARDWIKRIGVLDEVMTPEKFISEFEKEAKGNRFEFYDWAFPEKKRVDSMMT</sequence>
<evidence type="ECO:0000259" key="6">
    <source>
        <dbReference type="PROSITE" id="PS50013"/>
    </source>
</evidence>
<feature type="region of interest" description="Disordered" evidence="5">
    <location>
        <begin position="112"/>
        <end position="330"/>
    </location>
</feature>
<keyword evidence="4" id="KW-0862">Zinc</keyword>
<accession>A0A6A5UK48</accession>
<feature type="domain" description="C3H1-type" evidence="7">
    <location>
        <begin position="487"/>
        <end position="517"/>
    </location>
</feature>
<dbReference type="PROSITE" id="PS50013">
    <property type="entry name" value="CHROMO_2"/>
    <property type="match status" value="1"/>
</dbReference>
<feature type="domain" description="Chromo" evidence="6">
    <location>
        <begin position="30"/>
        <end position="80"/>
    </location>
</feature>
<feature type="zinc finger region" description="C3H1-type" evidence="4">
    <location>
        <begin position="620"/>
        <end position="648"/>
    </location>
</feature>
<comment type="subcellular location">
    <subcellularLocation>
        <location evidence="1">Nucleus</location>
    </subcellularLocation>
</comment>
<dbReference type="InterPro" id="IPR023780">
    <property type="entry name" value="Chromo_domain"/>
</dbReference>
<dbReference type="Gene3D" id="3.30.1370.210">
    <property type="match status" value="1"/>
</dbReference>
<keyword evidence="9" id="KW-1185">Reference proteome</keyword>
<evidence type="ECO:0000256" key="2">
    <source>
        <dbReference type="ARBA" id="ARBA00011353"/>
    </source>
</evidence>
<evidence type="ECO:0000256" key="4">
    <source>
        <dbReference type="PROSITE-ProRule" id="PRU00723"/>
    </source>
</evidence>
<feature type="compositionally biased region" description="Basic and acidic residues" evidence="5">
    <location>
        <begin position="235"/>
        <end position="252"/>
    </location>
</feature>
<evidence type="ECO:0000256" key="5">
    <source>
        <dbReference type="SAM" id="MobiDB-lite"/>
    </source>
</evidence>
<feature type="zinc finger region" description="C3H1-type" evidence="4">
    <location>
        <begin position="550"/>
        <end position="579"/>
    </location>
</feature>
<dbReference type="GO" id="GO:0006338">
    <property type="term" value="P:chromatin remodeling"/>
    <property type="evidence" value="ECO:0007669"/>
    <property type="project" value="UniProtKB-ARBA"/>
</dbReference>
<feature type="compositionally biased region" description="Polar residues" evidence="5">
    <location>
        <begin position="261"/>
        <end position="272"/>
    </location>
</feature>
<dbReference type="InterPro" id="IPR000571">
    <property type="entry name" value="Znf_CCCH"/>
</dbReference>
<dbReference type="SUPFAM" id="SSF54160">
    <property type="entry name" value="Chromo domain-like"/>
    <property type="match status" value="1"/>
</dbReference>
<feature type="region of interest" description="Disordered" evidence="5">
    <location>
        <begin position="362"/>
        <end position="428"/>
    </location>
</feature>
<evidence type="ECO:0008006" key="10">
    <source>
        <dbReference type="Google" id="ProtNLM"/>
    </source>
</evidence>
<dbReference type="OrthoDB" id="1918685at2759"/>
<feature type="zinc finger region" description="C3H1-type" evidence="4">
    <location>
        <begin position="436"/>
        <end position="465"/>
    </location>
</feature>
<organism evidence="8 9">
    <name type="scientific">Byssothecium circinans</name>
    <dbReference type="NCBI Taxonomy" id="147558"/>
    <lineage>
        <taxon>Eukaryota</taxon>
        <taxon>Fungi</taxon>
        <taxon>Dikarya</taxon>
        <taxon>Ascomycota</taxon>
        <taxon>Pezizomycotina</taxon>
        <taxon>Dothideomycetes</taxon>
        <taxon>Pleosporomycetidae</taxon>
        <taxon>Pleosporales</taxon>
        <taxon>Massarineae</taxon>
        <taxon>Massarinaceae</taxon>
        <taxon>Byssothecium</taxon>
    </lineage>
</organism>
<feature type="compositionally biased region" description="Basic and acidic residues" evidence="5">
    <location>
        <begin position="152"/>
        <end position="165"/>
    </location>
</feature>
<keyword evidence="3" id="KW-0539">Nucleus</keyword>
<dbReference type="InterPro" id="IPR000953">
    <property type="entry name" value="Chromo/chromo_shadow_dom"/>
</dbReference>
<comment type="subunit">
    <text evidence="2">Component of the NuA4 histone acetyltransferase complex.</text>
</comment>
<dbReference type="SMART" id="SM00298">
    <property type="entry name" value="CHROMO"/>
    <property type="match status" value="1"/>
</dbReference>
<evidence type="ECO:0000313" key="8">
    <source>
        <dbReference type="EMBL" id="KAF1961457.1"/>
    </source>
</evidence>
<dbReference type="Gene3D" id="2.40.50.40">
    <property type="match status" value="1"/>
</dbReference>
<reference evidence="8" key="1">
    <citation type="journal article" date="2020" name="Stud. Mycol.">
        <title>101 Dothideomycetes genomes: a test case for predicting lifestyles and emergence of pathogens.</title>
        <authorList>
            <person name="Haridas S."/>
            <person name="Albert R."/>
            <person name="Binder M."/>
            <person name="Bloem J."/>
            <person name="Labutti K."/>
            <person name="Salamov A."/>
            <person name="Andreopoulos B."/>
            <person name="Baker S."/>
            <person name="Barry K."/>
            <person name="Bills G."/>
            <person name="Bluhm B."/>
            <person name="Cannon C."/>
            <person name="Castanera R."/>
            <person name="Culley D."/>
            <person name="Daum C."/>
            <person name="Ezra D."/>
            <person name="Gonzalez J."/>
            <person name="Henrissat B."/>
            <person name="Kuo A."/>
            <person name="Liang C."/>
            <person name="Lipzen A."/>
            <person name="Lutzoni F."/>
            <person name="Magnuson J."/>
            <person name="Mondo S."/>
            <person name="Nolan M."/>
            <person name="Ohm R."/>
            <person name="Pangilinan J."/>
            <person name="Park H.-J."/>
            <person name="Ramirez L."/>
            <person name="Alfaro M."/>
            <person name="Sun H."/>
            <person name="Tritt A."/>
            <person name="Yoshinaga Y."/>
            <person name="Zwiers L.-H."/>
            <person name="Turgeon B."/>
            <person name="Goodwin S."/>
            <person name="Spatafora J."/>
            <person name="Crous P."/>
            <person name="Grigoriev I."/>
        </authorList>
    </citation>
    <scope>NUCLEOTIDE SEQUENCE</scope>
    <source>
        <strain evidence="8">CBS 675.92</strain>
    </source>
</reference>
<feature type="domain" description="C3H1-type" evidence="7">
    <location>
        <begin position="436"/>
        <end position="465"/>
    </location>
</feature>
<dbReference type="InterPro" id="IPR016197">
    <property type="entry name" value="Chromo-like_dom_sf"/>
</dbReference>
<feature type="compositionally biased region" description="Basic residues" evidence="5">
    <location>
        <begin position="113"/>
        <end position="131"/>
    </location>
</feature>
<gene>
    <name evidence="8" type="ORF">CC80DRAFT_464352</name>
</gene>
<dbReference type="Proteomes" id="UP000800035">
    <property type="component" value="Unassembled WGS sequence"/>
</dbReference>
<feature type="compositionally biased region" description="Acidic residues" evidence="5">
    <location>
        <begin position="192"/>
        <end position="210"/>
    </location>
</feature>
<feature type="domain" description="C3H1-type" evidence="7">
    <location>
        <begin position="550"/>
        <end position="579"/>
    </location>
</feature>
<name>A0A6A5UK48_9PLEO</name>
<keyword evidence="4" id="KW-0863">Zinc-finger</keyword>
<dbReference type="SMART" id="SM00356">
    <property type="entry name" value="ZnF_C3H1"/>
    <property type="match status" value="3"/>
</dbReference>
<evidence type="ECO:0000256" key="1">
    <source>
        <dbReference type="ARBA" id="ARBA00004123"/>
    </source>
</evidence>
<dbReference type="GO" id="GO:0005634">
    <property type="term" value="C:nucleus"/>
    <property type="evidence" value="ECO:0007669"/>
    <property type="project" value="UniProtKB-SubCell"/>
</dbReference>
<feature type="compositionally biased region" description="Basic residues" evidence="5">
    <location>
        <begin position="215"/>
        <end position="224"/>
    </location>
</feature>
<feature type="zinc finger region" description="C3H1-type" evidence="4">
    <location>
        <begin position="487"/>
        <end position="517"/>
    </location>
</feature>